<sequence>MFNGKISWMILTLVFMVSFTFLPGLKAEAADPVHTVSSGETVESIAKT</sequence>
<evidence type="ECO:0000313" key="2">
    <source>
        <dbReference type="Proteomes" id="UP000680045"/>
    </source>
</evidence>
<gene>
    <name evidence="1" type="ORF">KEH51_03085</name>
</gene>
<reference evidence="1" key="1">
    <citation type="submission" date="2021-04" db="EMBL/GenBank/DDBJ databases">
        <title>Whole genome sequencing of Enterococci isolates from hospitalized patients.</title>
        <authorList>
            <person name="Ogoti B.M."/>
            <person name="Onyambu F.G."/>
        </authorList>
    </citation>
    <scope>NUCLEOTIDE SEQUENCE</scope>
    <source>
        <strain evidence="1">242</strain>
    </source>
</reference>
<protein>
    <submittedName>
        <fullName evidence="1">Uncharacterized protein</fullName>
    </submittedName>
</protein>
<evidence type="ECO:0000313" key="1">
    <source>
        <dbReference type="EMBL" id="MBR8644053.1"/>
    </source>
</evidence>
<dbReference type="Proteomes" id="UP000680045">
    <property type="component" value="Unassembled WGS sequence"/>
</dbReference>
<organism evidence="1 2">
    <name type="scientific">Peribacillus frigoritolerans</name>
    <dbReference type="NCBI Taxonomy" id="450367"/>
    <lineage>
        <taxon>Bacteria</taxon>
        <taxon>Bacillati</taxon>
        <taxon>Bacillota</taxon>
        <taxon>Bacilli</taxon>
        <taxon>Bacillales</taxon>
        <taxon>Bacillaceae</taxon>
        <taxon>Peribacillus</taxon>
    </lineage>
</organism>
<dbReference type="AlphaFoldDB" id="A0A941FFX5"/>
<accession>A0A941FFX5</accession>
<comment type="caution">
    <text evidence="1">The sequence shown here is derived from an EMBL/GenBank/DDBJ whole genome shotgun (WGS) entry which is preliminary data.</text>
</comment>
<dbReference type="EMBL" id="JAGTPW010000004">
    <property type="protein sequence ID" value="MBR8644053.1"/>
    <property type="molecule type" value="Genomic_DNA"/>
</dbReference>
<name>A0A941FFX5_9BACI</name>
<proteinExistence type="predicted"/>